<sequence>MSTPESQSEKNFGRFDVSIGDFIGMVRAELWGAVVWAKRTSLANGLWKAAKVAPAVCKYHLHMSLNILKVLIIPLWTFSTTIPGKSCSARGPLARDSGGGAILMHVPNLSHFPYYNMNNANVKWCRCYRNTILGRYRRTRWRAPDPCPWGRVQFVSVARPDRNQYPNRSIAIGSGFERRIYALLILASTTVFQNMGIVAKCSPIGAEEGSYGKRVNKVVRSKQGGLNECIISAVHGYDIA</sequence>
<reference evidence="1" key="1">
    <citation type="journal article" date="2020" name="Stud. Mycol.">
        <title>101 Dothideomycetes genomes: a test case for predicting lifestyles and emergence of pathogens.</title>
        <authorList>
            <person name="Haridas S."/>
            <person name="Albert R."/>
            <person name="Binder M."/>
            <person name="Bloem J."/>
            <person name="Labutti K."/>
            <person name="Salamov A."/>
            <person name="Andreopoulos B."/>
            <person name="Baker S."/>
            <person name="Barry K."/>
            <person name="Bills G."/>
            <person name="Bluhm B."/>
            <person name="Cannon C."/>
            <person name="Castanera R."/>
            <person name="Culley D."/>
            <person name="Daum C."/>
            <person name="Ezra D."/>
            <person name="Gonzalez J."/>
            <person name="Henrissat B."/>
            <person name="Kuo A."/>
            <person name="Liang C."/>
            <person name="Lipzen A."/>
            <person name="Lutzoni F."/>
            <person name="Magnuson J."/>
            <person name="Mondo S."/>
            <person name="Nolan M."/>
            <person name="Ohm R."/>
            <person name="Pangilinan J."/>
            <person name="Park H.-J."/>
            <person name="Ramirez L."/>
            <person name="Alfaro M."/>
            <person name="Sun H."/>
            <person name="Tritt A."/>
            <person name="Yoshinaga Y."/>
            <person name="Zwiers L.-H."/>
            <person name="Turgeon B."/>
            <person name="Goodwin S."/>
            <person name="Spatafora J."/>
            <person name="Crous P."/>
            <person name="Grigoriev I."/>
        </authorList>
    </citation>
    <scope>NUCLEOTIDE SEQUENCE</scope>
    <source>
        <strain evidence="1">ATCC 200398</strain>
    </source>
</reference>
<keyword evidence="2" id="KW-1185">Reference proteome</keyword>
<accession>A0ACB6Q6V2</accession>
<comment type="caution">
    <text evidence="1">The sequence shown here is derived from an EMBL/GenBank/DDBJ whole genome shotgun (WGS) entry which is preliminary data.</text>
</comment>
<dbReference type="Proteomes" id="UP000799755">
    <property type="component" value="Unassembled WGS sequence"/>
</dbReference>
<proteinExistence type="predicted"/>
<dbReference type="EMBL" id="MU003573">
    <property type="protein sequence ID" value="KAF2462613.1"/>
    <property type="molecule type" value="Genomic_DNA"/>
</dbReference>
<evidence type="ECO:0000313" key="2">
    <source>
        <dbReference type="Proteomes" id="UP000799755"/>
    </source>
</evidence>
<organism evidence="1 2">
    <name type="scientific">Lindgomyces ingoldianus</name>
    <dbReference type="NCBI Taxonomy" id="673940"/>
    <lineage>
        <taxon>Eukaryota</taxon>
        <taxon>Fungi</taxon>
        <taxon>Dikarya</taxon>
        <taxon>Ascomycota</taxon>
        <taxon>Pezizomycotina</taxon>
        <taxon>Dothideomycetes</taxon>
        <taxon>Pleosporomycetidae</taxon>
        <taxon>Pleosporales</taxon>
        <taxon>Lindgomycetaceae</taxon>
        <taxon>Lindgomyces</taxon>
    </lineage>
</organism>
<name>A0ACB6Q6V2_9PLEO</name>
<evidence type="ECO:0000313" key="1">
    <source>
        <dbReference type="EMBL" id="KAF2462613.1"/>
    </source>
</evidence>
<gene>
    <name evidence="1" type="ORF">BDR25DRAFT_363832</name>
</gene>
<protein>
    <submittedName>
        <fullName evidence="1">Uncharacterized protein</fullName>
    </submittedName>
</protein>